<dbReference type="EMBL" id="CP002352">
    <property type="protein sequence ID" value="ADV42424.1"/>
    <property type="molecule type" value="Genomic_DNA"/>
</dbReference>
<feature type="transmembrane region" description="Helical" evidence="6">
    <location>
        <begin position="256"/>
        <end position="274"/>
    </location>
</feature>
<feature type="transmembrane region" description="Helical" evidence="6">
    <location>
        <begin position="329"/>
        <end position="348"/>
    </location>
</feature>
<evidence type="ECO:0000256" key="2">
    <source>
        <dbReference type="ARBA" id="ARBA00022448"/>
    </source>
</evidence>
<dbReference type="InterPro" id="IPR011701">
    <property type="entry name" value="MFS"/>
</dbReference>
<dbReference type="SUPFAM" id="SSF103473">
    <property type="entry name" value="MFS general substrate transporter"/>
    <property type="match status" value="1"/>
</dbReference>
<reference evidence="7 8" key="2">
    <citation type="journal article" date="2011" name="Stand. Genomic Sci.">
        <title>Complete genome sequence of Bacteroides helcogenes type strain (P 36-108).</title>
        <authorList>
            <person name="Pati A."/>
            <person name="Gronow S."/>
            <person name="Zeytun A."/>
            <person name="Lapidus A."/>
            <person name="Nolan M."/>
            <person name="Hammon N."/>
            <person name="Deshpande S."/>
            <person name="Cheng J.F."/>
            <person name="Tapia R."/>
            <person name="Han C."/>
            <person name="Goodwin L."/>
            <person name="Pitluck S."/>
            <person name="Liolios K."/>
            <person name="Pagani I."/>
            <person name="Ivanova N."/>
            <person name="Mavromatis K."/>
            <person name="Chen A."/>
            <person name="Palaniappan K."/>
            <person name="Land M."/>
            <person name="Hauser L."/>
            <person name="Chang Y.J."/>
            <person name="Jeffries C.D."/>
            <person name="Detter J.C."/>
            <person name="Brambilla E."/>
            <person name="Rohde M."/>
            <person name="Goker M."/>
            <person name="Woyke T."/>
            <person name="Bristow J."/>
            <person name="Eisen J.A."/>
            <person name="Markowitz V."/>
            <person name="Hugenholtz P."/>
            <person name="Kyrpides N.C."/>
            <person name="Klenk H.P."/>
            <person name="Lucas S."/>
        </authorList>
    </citation>
    <scope>NUCLEOTIDE SEQUENCE [LARGE SCALE GENOMIC DNA]</scope>
    <source>
        <strain evidence="8">ATCC 35417 / DSM 20613 / JCM 6297 / CCUG 15421 / P 36-108</strain>
    </source>
</reference>
<dbReference type="HOGENOM" id="CLU_029352_0_0_10"/>
<keyword evidence="4 6" id="KW-1133">Transmembrane helix</keyword>
<keyword evidence="3 6" id="KW-0812">Transmembrane</keyword>
<keyword evidence="2" id="KW-0813">Transport</keyword>
<dbReference type="GO" id="GO:0022857">
    <property type="term" value="F:transmembrane transporter activity"/>
    <property type="evidence" value="ECO:0007669"/>
    <property type="project" value="InterPro"/>
</dbReference>
<feature type="transmembrane region" description="Helical" evidence="6">
    <location>
        <begin position="299"/>
        <end position="320"/>
    </location>
</feature>
<feature type="transmembrane region" description="Helical" evidence="6">
    <location>
        <begin position="162"/>
        <end position="182"/>
    </location>
</feature>
<dbReference type="PANTHER" id="PTHR12778">
    <property type="entry name" value="SOLUTE CARRIER FAMILY 33 ACETYL-COA TRANSPORTER -RELATED"/>
    <property type="match status" value="1"/>
</dbReference>
<dbReference type="KEGG" id="bhl:Bache_0397"/>
<sequence length="451" mass="49724">MDSIKEKNYDARAKSPWWWVPTLYFAEGVPYFVVNTISVMMFTKMGVPNGDMSFFTTLLYFPWFLKGIWSPIVDVIKTKRWWIVTMQAMMALLMVLLTVSLPHPAQETIASGQTPISMFTFTLVLFIITAFASATHDIAADGFYMLVHSPGSQAAFIGIRSTFYRVASVFVQGILVFIAGMLEKSTGNIPLSWQVTLGCAAVVFGLITLYHTFCLPRSGADKARTPADHAQAGAPRESKAAELANSFITFVKKPNVLLAIAFMLLYRLPEGFLIKMCQPFLVHSTANGGLGLDTDTVGIVYGTIGVIALLTGGIAGGVYASRRGLKRSLWLMAACMTLPCLTFVYLAIAQPASITLISIAVSIEQFGYGFGFTAYMLYMMYFSEGEFKTSHYAICTAFMALSMMLPGFVAGYIEEAIGYVNFFWMVMACCLATLAVTYFVDRKIDPEYGKK</sequence>
<feature type="transmembrane region" description="Helical" evidence="6">
    <location>
        <begin position="419"/>
        <end position="440"/>
    </location>
</feature>
<evidence type="ECO:0000256" key="5">
    <source>
        <dbReference type="ARBA" id="ARBA00023136"/>
    </source>
</evidence>
<keyword evidence="8" id="KW-1185">Reference proteome</keyword>
<evidence type="ECO:0000256" key="3">
    <source>
        <dbReference type="ARBA" id="ARBA00022692"/>
    </source>
</evidence>
<dbReference type="InterPro" id="IPR004752">
    <property type="entry name" value="AmpG_permease/AT-1"/>
</dbReference>
<comment type="subcellular location">
    <subcellularLocation>
        <location evidence="1">Membrane</location>
        <topology evidence="1">Multi-pass membrane protein</topology>
    </subcellularLocation>
</comment>
<dbReference type="GO" id="GO:0016020">
    <property type="term" value="C:membrane"/>
    <property type="evidence" value="ECO:0007669"/>
    <property type="project" value="UniProtKB-SubCell"/>
</dbReference>
<evidence type="ECO:0000256" key="1">
    <source>
        <dbReference type="ARBA" id="ARBA00004141"/>
    </source>
</evidence>
<dbReference type="OrthoDB" id="9787815at2"/>
<dbReference type="InterPro" id="IPR036259">
    <property type="entry name" value="MFS_trans_sf"/>
</dbReference>
<protein>
    <submittedName>
        <fullName evidence="7">Transmembrane permease</fullName>
    </submittedName>
</protein>
<feature type="transmembrane region" description="Helical" evidence="6">
    <location>
        <begin position="81"/>
        <end position="101"/>
    </location>
</feature>
<feature type="transmembrane region" description="Helical" evidence="6">
    <location>
        <begin position="21"/>
        <end position="40"/>
    </location>
</feature>
<evidence type="ECO:0000313" key="8">
    <source>
        <dbReference type="Proteomes" id="UP000008630"/>
    </source>
</evidence>
<dbReference type="AlphaFoldDB" id="E6SUY8"/>
<gene>
    <name evidence="7" type="ordered locus">Bache_0397</name>
</gene>
<name>E6SUY8_BACT6</name>
<feature type="transmembrane region" description="Helical" evidence="6">
    <location>
        <begin position="354"/>
        <end position="378"/>
    </location>
</feature>
<evidence type="ECO:0000256" key="6">
    <source>
        <dbReference type="SAM" id="Phobius"/>
    </source>
</evidence>
<feature type="transmembrane region" description="Helical" evidence="6">
    <location>
        <begin position="52"/>
        <end position="69"/>
    </location>
</feature>
<proteinExistence type="predicted"/>
<dbReference type="Pfam" id="PF07690">
    <property type="entry name" value="MFS_1"/>
    <property type="match status" value="1"/>
</dbReference>
<keyword evidence="5 6" id="KW-0472">Membrane</keyword>
<feature type="transmembrane region" description="Helical" evidence="6">
    <location>
        <begin position="194"/>
        <end position="215"/>
    </location>
</feature>
<feature type="transmembrane region" description="Helical" evidence="6">
    <location>
        <begin position="390"/>
        <end position="413"/>
    </location>
</feature>
<reference key="1">
    <citation type="submission" date="2010-11" db="EMBL/GenBank/DDBJ databases">
        <title>The complete genome of Bacteroides helcogenes P 36-108.</title>
        <authorList>
            <consortium name="US DOE Joint Genome Institute (JGI-PGF)"/>
            <person name="Lucas S."/>
            <person name="Copeland A."/>
            <person name="Lapidus A."/>
            <person name="Bruce D."/>
            <person name="Goodwin L."/>
            <person name="Pitluck S."/>
            <person name="Kyrpides N."/>
            <person name="Mavromatis K."/>
            <person name="Ivanova N."/>
            <person name="Zeytun A."/>
            <person name="Brettin T."/>
            <person name="Detter J.C."/>
            <person name="Tapia R."/>
            <person name="Han C."/>
            <person name="Land M."/>
            <person name="Hauser L."/>
            <person name="Markowitz V."/>
            <person name="Cheng J.-F."/>
            <person name="Hugenholtz P."/>
            <person name="Woyke T."/>
            <person name="Wu D."/>
            <person name="Gronow S."/>
            <person name="Wellnitz S."/>
            <person name="Brambilla E."/>
            <person name="Klenk H.-P."/>
            <person name="Eisen J.A."/>
        </authorList>
    </citation>
    <scope>NUCLEOTIDE SEQUENCE</scope>
    <source>
        <strain>P 36-108</strain>
    </source>
</reference>
<evidence type="ECO:0000313" key="7">
    <source>
        <dbReference type="EMBL" id="ADV42424.1"/>
    </source>
</evidence>
<dbReference type="RefSeq" id="WP_013546041.1">
    <property type="nucleotide sequence ID" value="NC_014933.1"/>
</dbReference>
<dbReference type="PANTHER" id="PTHR12778:SF10">
    <property type="entry name" value="MAJOR FACILITATOR SUPERFAMILY DOMAIN-CONTAINING PROTEIN 3"/>
    <property type="match status" value="1"/>
</dbReference>
<dbReference type="PATRIC" id="fig|693979.3.peg.427"/>
<dbReference type="STRING" id="693979.Bache_0397"/>
<accession>E6SUY8</accession>
<feature type="transmembrane region" description="Helical" evidence="6">
    <location>
        <begin position="116"/>
        <end position="135"/>
    </location>
</feature>
<organism evidence="7 8">
    <name type="scientific">Bacteroides helcogenes (strain ATCC 35417 / DSM 20613 / JCM 6297 / CCUG 15421 / P 36-108)</name>
    <dbReference type="NCBI Taxonomy" id="693979"/>
    <lineage>
        <taxon>Bacteria</taxon>
        <taxon>Pseudomonadati</taxon>
        <taxon>Bacteroidota</taxon>
        <taxon>Bacteroidia</taxon>
        <taxon>Bacteroidales</taxon>
        <taxon>Bacteroidaceae</taxon>
        <taxon>Bacteroides</taxon>
    </lineage>
</organism>
<dbReference type="eggNOG" id="COG2814">
    <property type="taxonomic scope" value="Bacteria"/>
</dbReference>
<evidence type="ECO:0000256" key="4">
    <source>
        <dbReference type="ARBA" id="ARBA00022989"/>
    </source>
</evidence>
<dbReference type="Gene3D" id="1.20.1250.20">
    <property type="entry name" value="MFS general substrate transporter like domains"/>
    <property type="match status" value="1"/>
</dbReference>
<dbReference type="Proteomes" id="UP000008630">
    <property type="component" value="Chromosome"/>
</dbReference>